<evidence type="ECO:0000313" key="1">
    <source>
        <dbReference type="EMBL" id="KAI5679906.1"/>
    </source>
</evidence>
<evidence type="ECO:0000313" key="2">
    <source>
        <dbReference type="Proteomes" id="UP001060085"/>
    </source>
</evidence>
<proteinExistence type="predicted"/>
<reference evidence="2" key="1">
    <citation type="journal article" date="2023" name="Nat. Plants">
        <title>Single-cell RNA sequencing provides a high-resolution roadmap for understanding the multicellular compartmentation of specialized metabolism.</title>
        <authorList>
            <person name="Sun S."/>
            <person name="Shen X."/>
            <person name="Li Y."/>
            <person name="Li Y."/>
            <person name="Wang S."/>
            <person name="Li R."/>
            <person name="Zhang H."/>
            <person name="Shen G."/>
            <person name="Guo B."/>
            <person name="Wei J."/>
            <person name="Xu J."/>
            <person name="St-Pierre B."/>
            <person name="Chen S."/>
            <person name="Sun C."/>
        </authorList>
    </citation>
    <scope>NUCLEOTIDE SEQUENCE [LARGE SCALE GENOMIC DNA]</scope>
</reference>
<organism evidence="1 2">
    <name type="scientific">Catharanthus roseus</name>
    <name type="common">Madagascar periwinkle</name>
    <name type="synonym">Vinca rosea</name>
    <dbReference type="NCBI Taxonomy" id="4058"/>
    <lineage>
        <taxon>Eukaryota</taxon>
        <taxon>Viridiplantae</taxon>
        <taxon>Streptophyta</taxon>
        <taxon>Embryophyta</taxon>
        <taxon>Tracheophyta</taxon>
        <taxon>Spermatophyta</taxon>
        <taxon>Magnoliopsida</taxon>
        <taxon>eudicotyledons</taxon>
        <taxon>Gunneridae</taxon>
        <taxon>Pentapetalae</taxon>
        <taxon>asterids</taxon>
        <taxon>lamiids</taxon>
        <taxon>Gentianales</taxon>
        <taxon>Apocynaceae</taxon>
        <taxon>Rauvolfioideae</taxon>
        <taxon>Vinceae</taxon>
        <taxon>Catharanthinae</taxon>
        <taxon>Catharanthus</taxon>
    </lineage>
</organism>
<protein>
    <submittedName>
        <fullName evidence="1">Uncharacterized protein</fullName>
    </submittedName>
</protein>
<dbReference type="Proteomes" id="UP001060085">
    <property type="component" value="Linkage Group LG01"/>
</dbReference>
<dbReference type="EMBL" id="CM044701">
    <property type="protein sequence ID" value="KAI5679906.1"/>
    <property type="molecule type" value="Genomic_DNA"/>
</dbReference>
<comment type="caution">
    <text evidence="1">The sequence shown here is derived from an EMBL/GenBank/DDBJ whole genome shotgun (WGS) entry which is preliminary data.</text>
</comment>
<name>A0ACC0C4N9_CATRO</name>
<sequence>MDSLQHRVESWIRDQRTKILNVTWPQQWQWRMVVRWPWSNGREQRKRIHEEVERRKKQLQDLCHAVKAESITDLQDILCCMVLSECVYKRPASEMVRAVNKFKADFGGQVVSLERVQPSSDHVPHRYLLAEAGDTLFASFIGTKQYKDVMADANIFQGAIFHEDAEESLHGIQSTESTKFSGQQANGENSSKSVEEMPKQTKPTPKPAVHRGFMSRAKGIPALELYRLAQKKKRKLVLCGHSLGGAVAALATLAILRVFAASLKEHEKIQVKCITFSQPPVGNAALRDYVNRKGWQNYFKTYCIPEDLVPRILSPAYFHHYNAITPPQTPLEAETSVISKPGQRLGKQKAEKTRENEGEQLVLGLGPVQNSFWRLSRLVPLEGVRRQLDRYQGKKVDPIEKSLISDSGLTSSINDAVTPLQSLEIQEDSDGISLRPLAETDDESTAEAKNGKLMGKSTTSHGNKRAWRPMPSLPSYVPFGQLYLLGNSSVESLSGAEYSKLTSVRSVIAEVRERFQSHSMRSYRARFQRIFELFMNESESLLGLEQGQQFPHLQKWLGISVAGTVELGHIVEAPVIHAATSIVPLGWSGSPCDKNADALKVDISGFGLHLCTLVQARVDGKWCSTTVESFPSPPDYSLNHGLQPEIQKMRILVGSPLKNPPKHQMLEEMIMPVFPSIDLKKQTLSVIDEFIHPAGLSDFVIFCMTDFSSVSKEVHLRTRRVRLIGLEGAGKTSLLKAILCQGKTSNNTSLDGLCMNVDVQEGIAGGLCYLDSPSVNLQNLNLEASRFRDDLWRGIRDLSKKVDLVVLVHNLSHRIPRYSHSDASQKIPALSLLLDEAKSLGIPWVLAITNKFSVSAHQHKDAINAVLKAYQASPSTTSVINSCPYFIPGAAGASVSWEAGDADSDRKMGSGKFIFAPINLALRSFQKKAAILPVEGVTTFCQLAHSVLRDNEEAAFQELAQDRLFVELARQRAIDRHESQDAEAKANSMSAAAVGASLGAGLGIVLAVVMGAASALRKP</sequence>
<keyword evidence="2" id="KW-1185">Reference proteome</keyword>
<gene>
    <name evidence="1" type="ORF">M9H77_01133</name>
</gene>
<accession>A0ACC0C4N9</accession>